<dbReference type="SMART" id="SM00028">
    <property type="entry name" value="TPR"/>
    <property type="match status" value="3"/>
</dbReference>
<dbReference type="FunFam" id="1.25.40.10:FF:000038">
    <property type="entry name" value="Putative pre-mRNA-splicing factor SYF1"/>
    <property type="match status" value="1"/>
</dbReference>
<feature type="compositionally biased region" description="Basic and acidic residues" evidence="12">
    <location>
        <begin position="394"/>
        <end position="403"/>
    </location>
</feature>
<feature type="domain" description="Pre-mRNA-splicing factor Syf1-like N-terminal HAT-repeats" evidence="15">
    <location>
        <begin position="177"/>
        <end position="268"/>
    </location>
</feature>
<feature type="compositionally biased region" description="Basic and acidic residues" evidence="12">
    <location>
        <begin position="956"/>
        <end position="977"/>
    </location>
</feature>
<feature type="domain" description="Pre-mRNA-splicing factor Syf1/CRNKL1-like C-terminal HAT-repeats" evidence="14">
    <location>
        <begin position="576"/>
        <end position="976"/>
    </location>
</feature>
<comment type="function">
    <text evidence="9">Involved in pre-mRNA splicing and cell cycle progression.</text>
</comment>
<gene>
    <name evidence="16" type="ORF">L201_007994</name>
</gene>
<evidence type="ECO:0000256" key="10">
    <source>
        <dbReference type="ARBA" id="ARBA00039472"/>
    </source>
</evidence>
<dbReference type="Pfam" id="PF23231">
    <property type="entry name" value="HAT_Syf1_CNRKL1_C"/>
    <property type="match status" value="1"/>
</dbReference>
<feature type="region of interest" description="Disordered" evidence="12">
    <location>
        <begin position="956"/>
        <end position="1033"/>
    </location>
</feature>
<comment type="similarity">
    <text evidence="2">Belongs to the crooked-neck family.</text>
</comment>
<evidence type="ECO:0000256" key="1">
    <source>
        <dbReference type="ARBA" id="ARBA00004123"/>
    </source>
</evidence>
<evidence type="ECO:0000256" key="6">
    <source>
        <dbReference type="ARBA" id="ARBA00022737"/>
    </source>
</evidence>
<evidence type="ECO:0000256" key="4">
    <source>
        <dbReference type="ARBA" id="ARBA00022664"/>
    </source>
</evidence>
<dbReference type="FunFam" id="1.25.40.10:FF:000137">
    <property type="entry name" value="Pre-mRNA-splicing factor syf1"/>
    <property type="match status" value="1"/>
</dbReference>
<dbReference type="Pfam" id="PF23220">
    <property type="entry name" value="HAT_Syf1_M"/>
    <property type="match status" value="1"/>
</dbReference>
<reference evidence="16 17" key="1">
    <citation type="submission" date="2024-01" db="EMBL/GenBank/DDBJ databases">
        <title>Comparative genomics of Cryptococcus and Kwoniella reveals pathogenesis evolution and contrasting modes of karyotype evolution via chromosome fusion or intercentromeric recombination.</title>
        <authorList>
            <person name="Coelho M.A."/>
            <person name="David-Palma M."/>
            <person name="Shea T."/>
            <person name="Bowers K."/>
            <person name="McGinley-Smith S."/>
            <person name="Mohammad A.W."/>
            <person name="Gnirke A."/>
            <person name="Yurkov A.M."/>
            <person name="Nowrousian M."/>
            <person name="Sun S."/>
            <person name="Cuomo C.A."/>
            <person name="Heitman J."/>
        </authorList>
    </citation>
    <scope>NUCLEOTIDE SEQUENCE [LARGE SCALE GENOMIC DNA]</scope>
    <source>
        <strain evidence="16 17">CBS 6074</strain>
    </source>
</reference>
<dbReference type="Proteomes" id="UP001355207">
    <property type="component" value="Chromosome 11"/>
</dbReference>
<evidence type="ECO:0000313" key="16">
    <source>
        <dbReference type="EMBL" id="WWC93030.1"/>
    </source>
</evidence>
<keyword evidence="17" id="KW-1185">Reference proteome</keyword>
<dbReference type="GO" id="GO:0000974">
    <property type="term" value="C:Prp19 complex"/>
    <property type="evidence" value="ECO:0007669"/>
    <property type="project" value="TreeGrafter"/>
</dbReference>
<dbReference type="InterPro" id="IPR056350">
    <property type="entry name" value="HAT_Syf1_central"/>
</dbReference>
<feature type="domain" description="Pre-mRNA-splicing factor SYF1 central HAT repeats" evidence="13">
    <location>
        <begin position="415"/>
        <end position="574"/>
    </location>
</feature>
<evidence type="ECO:0000256" key="8">
    <source>
        <dbReference type="ARBA" id="ARBA00023242"/>
    </source>
</evidence>
<dbReference type="EMBL" id="CP144108">
    <property type="protein sequence ID" value="WWC93030.1"/>
    <property type="molecule type" value="Genomic_DNA"/>
</dbReference>
<keyword evidence="5" id="KW-0747">Spliceosome</keyword>
<protein>
    <recommendedName>
        <fullName evidence="10">Pre-mRNA-splicing factor SYF1</fullName>
    </recommendedName>
    <alternativeName>
        <fullName evidence="11">Pre-mRNA-splicing factor syf1</fullName>
    </alternativeName>
</protein>
<keyword evidence="4" id="KW-0507">mRNA processing</keyword>
<evidence type="ECO:0000256" key="3">
    <source>
        <dbReference type="ARBA" id="ARBA00011524"/>
    </source>
</evidence>
<evidence type="ECO:0000256" key="11">
    <source>
        <dbReference type="ARBA" id="ARBA00067212"/>
    </source>
</evidence>
<dbReference type="FunFam" id="1.25.40.10:FF:000023">
    <property type="entry name" value="Pre-mRNA-splicing factor SYF1"/>
    <property type="match status" value="1"/>
</dbReference>
<evidence type="ECO:0000259" key="14">
    <source>
        <dbReference type="Pfam" id="PF23231"/>
    </source>
</evidence>
<dbReference type="GO" id="GO:0000349">
    <property type="term" value="P:generation of catalytic spliceosome for first transesterification step"/>
    <property type="evidence" value="ECO:0007669"/>
    <property type="project" value="TreeGrafter"/>
</dbReference>
<dbReference type="RefSeq" id="XP_066079792.1">
    <property type="nucleotide sequence ID" value="XM_066223695.1"/>
</dbReference>
<comment type="subcellular location">
    <subcellularLocation>
        <location evidence="1">Nucleus</location>
    </subcellularLocation>
</comment>
<dbReference type="GO" id="GO:0071007">
    <property type="term" value="C:U2-type catalytic step 2 spliceosome"/>
    <property type="evidence" value="ECO:0007669"/>
    <property type="project" value="TreeGrafter"/>
</dbReference>
<dbReference type="SMART" id="SM00386">
    <property type="entry name" value="HAT"/>
    <property type="match status" value="9"/>
</dbReference>
<dbReference type="InterPro" id="IPR055433">
    <property type="entry name" value="HAT_Syf1-like_N"/>
</dbReference>
<evidence type="ECO:0000259" key="15">
    <source>
        <dbReference type="Pfam" id="PF23233"/>
    </source>
</evidence>
<evidence type="ECO:0000256" key="2">
    <source>
        <dbReference type="ARBA" id="ARBA00008644"/>
    </source>
</evidence>
<evidence type="ECO:0000256" key="7">
    <source>
        <dbReference type="ARBA" id="ARBA00023187"/>
    </source>
</evidence>
<accession>A0AAX4K857</accession>
<dbReference type="InterPro" id="IPR011990">
    <property type="entry name" value="TPR-like_helical_dom_sf"/>
</dbReference>
<feature type="compositionally biased region" description="Polar residues" evidence="12">
    <location>
        <begin position="978"/>
        <end position="989"/>
    </location>
</feature>
<dbReference type="InterPro" id="IPR055430">
    <property type="entry name" value="HAT_Syf1_CNRKL1_C"/>
</dbReference>
<dbReference type="InterPro" id="IPR019734">
    <property type="entry name" value="TPR_rpt"/>
</dbReference>
<dbReference type="Pfam" id="PF23233">
    <property type="entry name" value="HAT_Syf1_CNRKL1_N"/>
    <property type="match status" value="1"/>
</dbReference>
<dbReference type="GeneID" id="91098662"/>
<evidence type="ECO:0000256" key="5">
    <source>
        <dbReference type="ARBA" id="ARBA00022728"/>
    </source>
</evidence>
<name>A0AAX4K857_9TREE</name>
<feature type="region of interest" description="Disordered" evidence="12">
    <location>
        <begin position="394"/>
        <end position="414"/>
    </location>
</feature>
<dbReference type="Gene3D" id="1.25.40.10">
    <property type="entry name" value="Tetratricopeptide repeat domain"/>
    <property type="match status" value="4"/>
</dbReference>
<evidence type="ECO:0000256" key="12">
    <source>
        <dbReference type="SAM" id="MobiDB-lite"/>
    </source>
</evidence>
<proteinExistence type="inferred from homology"/>
<dbReference type="InterPro" id="IPR045075">
    <property type="entry name" value="Syf1-like"/>
</dbReference>
<keyword evidence="7" id="KW-0508">mRNA splicing</keyword>
<dbReference type="GO" id="GO:0071014">
    <property type="term" value="C:post-mRNA release spliceosomal complex"/>
    <property type="evidence" value="ECO:0007669"/>
    <property type="project" value="TreeGrafter"/>
</dbReference>
<evidence type="ECO:0000256" key="9">
    <source>
        <dbReference type="ARBA" id="ARBA00037272"/>
    </source>
</evidence>
<evidence type="ECO:0000259" key="13">
    <source>
        <dbReference type="Pfam" id="PF23220"/>
    </source>
</evidence>
<organism evidence="16 17">
    <name type="scientific">Kwoniella dendrophila CBS 6074</name>
    <dbReference type="NCBI Taxonomy" id="1295534"/>
    <lineage>
        <taxon>Eukaryota</taxon>
        <taxon>Fungi</taxon>
        <taxon>Dikarya</taxon>
        <taxon>Basidiomycota</taxon>
        <taxon>Agaricomycotina</taxon>
        <taxon>Tremellomycetes</taxon>
        <taxon>Tremellales</taxon>
        <taxon>Cryptococcaceae</taxon>
        <taxon>Kwoniella</taxon>
    </lineage>
</organism>
<dbReference type="AlphaFoldDB" id="A0AAX4K857"/>
<comment type="subunit">
    <text evidence="3">Associated with the spliceosome.</text>
</comment>
<dbReference type="PANTHER" id="PTHR11246">
    <property type="entry name" value="PRE-MRNA SPLICING FACTOR"/>
    <property type="match status" value="1"/>
</dbReference>
<sequence length="1033" mass="118651">MAVEQSPIDSLSSRFPLTFPIPTPLTYPHLISSADLATEEDLLHNPENLRSWLSYIHQLKERINGNGPPKNENPSPEEILLGPLSSQVSRDGLQQLTMVYERALAIFPTSFKLWRSYYLLRQSYVLGELTSKAKKTRSENLKRGSGFKTNVKELLESAEETNEWNVNEGLDGIIGYEEWKSLVSIGERMINCLSHLPIPWLLHLSILFHPKCPSIFKRTYARRTFDRALRTLPPSLHGRIWGLYLRWAEITGGEAGERVWRRFLKVDPSLTERHIAYLLDSSPPRPLAASKYLLSLARRAAKNMYSSLEGKSPYQLFVDFLELVERYADEVGMDEEQTLELKAAKQVAVDQISGSTDETEPTPAEEPASIHGRLMRIAGPPVPVEQGKMYKPKDAITNKKGPEELTYDEDTDPSNSRLLDVEGIVERDGLEIYKDQAGRLWTGLATYWIKRGEFDRATRTFERGLEAVVTIRDFTQIFDAYAEFSETMISTLMDALADEDNLEDEEFDLEETEKDLDDRMKSFEELMDRRPFLVNEVLLRRNPNEVVEWEKRIALFGDQDDKVVETYIKALDTINPRKATGPLYPLYVNFAKFYEEGGSKDPETGEPKNEPDLNQARKIMERATKVPFKSVDELAEVWCEWAELELRNENYDEAIRLMQRATTIPRDPKKINFYDESFSPQQRLFKSLKIWSFYSDLEESIGSVESTKAVYDKIMELKIANAQVIVNYALFLEENKYFEESFKVYERGIELFHPSIGFEIWNIYLSKFVKRYGGKKLERSRDLFEQALENCPPKFCKSIYLLYAKLEEDYGLAKRSMGIYDRACQTVQDSDKFDMFTIYIAKATENFGLPSTRPIYERALENLPDKQTAEMCKRFARMERKLGEIDRARAIYAHASQFCDPRVEKEFWDEWNQFEVDTGSEDTFREMLRIKRAVQAAFNTETSFIAAQTAAAAKGIEKPTETAKDAADPMAAMERELSSNGAPTQQKKSTGGPAFVASTLRTQNAHGIDQAEENDQDQQVANPDAIEMDEDEF</sequence>
<keyword evidence="8" id="KW-0539">Nucleus</keyword>
<dbReference type="SUPFAM" id="SSF48452">
    <property type="entry name" value="TPR-like"/>
    <property type="match status" value="3"/>
</dbReference>
<dbReference type="InterPro" id="IPR003107">
    <property type="entry name" value="HAT"/>
</dbReference>
<keyword evidence="6" id="KW-0677">Repeat</keyword>
<evidence type="ECO:0000313" key="17">
    <source>
        <dbReference type="Proteomes" id="UP001355207"/>
    </source>
</evidence>
<feature type="region of interest" description="Disordered" evidence="12">
    <location>
        <begin position="350"/>
        <end position="369"/>
    </location>
</feature>
<dbReference type="PANTHER" id="PTHR11246:SF5">
    <property type="entry name" value="PRE-MRNA-SPLICING FACTOR SYF1"/>
    <property type="match status" value="1"/>
</dbReference>